<dbReference type="SUPFAM" id="SSF64518">
    <property type="entry name" value="Phase 1 flagellin"/>
    <property type="match status" value="1"/>
</dbReference>
<evidence type="ECO:0000313" key="2">
    <source>
        <dbReference type="Proteomes" id="UP000433101"/>
    </source>
</evidence>
<reference evidence="1 2" key="1">
    <citation type="submission" date="2019-12" db="EMBL/GenBank/DDBJ databases">
        <authorList>
            <person name="Li M."/>
        </authorList>
    </citation>
    <scope>NUCLEOTIDE SEQUENCE [LARGE SCALE GENOMIC DNA]</scope>
    <source>
        <strain evidence="1 2">GBMRC 2046</strain>
    </source>
</reference>
<organism evidence="1 2">
    <name type="scientific">Stappia sediminis</name>
    <dbReference type="NCBI Taxonomy" id="2692190"/>
    <lineage>
        <taxon>Bacteria</taxon>
        <taxon>Pseudomonadati</taxon>
        <taxon>Pseudomonadota</taxon>
        <taxon>Alphaproteobacteria</taxon>
        <taxon>Hyphomicrobiales</taxon>
        <taxon>Stappiaceae</taxon>
        <taxon>Stappia</taxon>
    </lineage>
</organism>
<comment type="caution">
    <text evidence="1">The sequence shown here is derived from an EMBL/GenBank/DDBJ whole genome shotgun (WGS) entry which is preliminary data.</text>
</comment>
<evidence type="ECO:0000313" key="1">
    <source>
        <dbReference type="EMBL" id="MXN63705.1"/>
    </source>
</evidence>
<proteinExistence type="predicted"/>
<dbReference type="EMBL" id="WUMV01000001">
    <property type="protein sequence ID" value="MXN63705.1"/>
    <property type="molecule type" value="Genomic_DNA"/>
</dbReference>
<evidence type="ECO:0008006" key="3">
    <source>
        <dbReference type="Google" id="ProtNLM"/>
    </source>
</evidence>
<keyword evidence="2" id="KW-1185">Reference proteome</keyword>
<name>A0A7X3S663_9HYPH</name>
<dbReference type="Proteomes" id="UP000433101">
    <property type="component" value="Unassembled WGS sequence"/>
</dbReference>
<dbReference type="AlphaFoldDB" id="A0A7X3S663"/>
<protein>
    <recommendedName>
        <fullName evidence="3">Flagellin</fullName>
    </recommendedName>
</protein>
<accession>A0A7X3S663</accession>
<gene>
    <name evidence="1" type="ORF">GR183_02210</name>
</gene>
<sequence length="522" mass="56177">MTVFNSTYSLPPQFSYLTNLRSQFDELQRQLATERRTDTYGGLGGKSGLDLTLKQQRSEIGVYKDTIDVVDLRLSVLDRTSTRLEDLRIDSKAAVDPNGFELFTNGRTSSQTATEIQLRDFIAQLNQNVGGRYLFSGRASDKAPVPTLERILEGDADEAGLKQVISEYNAADFGPEVNLGPGYESAHLGRLETDLTGSVFTLSEDAAAGAHPFGLKLASVQSGLSNVGVTDNYSSPGASPRSVELDFTGQPEPGETVRLFFTLPDGTEREIRIGVEGETQDNPEFTFQIGATANDTALNFKATLERAISTVARTDLKAASTVVATENFFDTAPRLDGSFGPQRVQPGPGGFEDATAIATDVNNTVNWYQGENGADSARRTTTGTVDENLTVDYGARANERGYREVVQSLAAFVAADFSAQQPDNQDFYSALAERLNGTLSQGDDGISGIRQNHIEFAAAQTAAKAAKDRHKIADATIDGVVAGIEGISSEEVAAKLLRVQTVLQSSYQTTRIAADLSLSNYL</sequence>
<dbReference type="RefSeq" id="WP_160773941.1">
    <property type="nucleotide sequence ID" value="NZ_WUMV01000001.1"/>
</dbReference>